<keyword evidence="5" id="KW-0378">Hydrolase</keyword>
<dbReference type="GO" id="GO:0008408">
    <property type="term" value="F:3'-5' exonuclease activity"/>
    <property type="evidence" value="ECO:0007669"/>
    <property type="project" value="InterPro"/>
</dbReference>
<comment type="caution">
    <text evidence="10">The sequence shown here is derived from an EMBL/GenBank/DDBJ whole genome shotgun (WGS) entry which is preliminary data.</text>
</comment>
<dbReference type="AlphaFoldDB" id="A0A1D2MV28"/>
<dbReference type="CDD" id="cd06144">
    <property type="entry name" value="REX4_like"/>
    <property type="match status" value="1"/>
</dbReference>
<evidence type="ECO:0000256" key="8">
    <source>
        <dbReference type="SAM" id="MobiDB-lite"/>
    </source>
</evidence>
<dbReference type="Gene3D" id="3.30.420.10">
    <property type="entry name" value="Ribonuclease H-like superfamily/Ribonuclease H"/>
    <property type="match status" value="1"/>
</dbReference>
<dbReference type="InterPro" id="IPR036397">
    <property type="entry name" value="RNaseH_sf"/>
</dbReference>
<dbReference type="FunFam" id="3.30.420.10:FF:000007">
    <property type="entry name" value="Interferon-stimulated exonuclease gene 20"/>
    <property type="match status" value="1"/>
</dbReference>
<protein>
    <recommendedName>
        <fullName evidence="3">RNA exonuclease 4</fullName>
    </recommendedName>
</protein>
<reference evidence="10 11" key="1">
    <citation type="journal article" date="2016" name="Genome Biol. Evol.">
        <title>Gene Family Evolution Reflects Adaptation to Soil Environmental Stressors in the Genome of the Collembolan Orchesella cincta.</title>
        <authorList>
            <person name="Faddeeva-Vakhrusheva A."/>
            <person name="Derks M.F."/>
            <person name="Anvar S.Y."/>
            <person name="Agamennone V."/>
            <person name="Suring W."/>
            <person name="Smit S."/>
            <person name="van Straalen N.M."/>
            <person name="Roelofs D."/>
        </authorList>
    </citation>
    <scope>NUCLEOTIDE SEQUENCE [LARGE SCALE GENOMIC DNA]</scope>
    <source>
        <tissue evidence="10">Mixed pool</tissue>
    </source>
</reference>
<evidence type="ECO:0000256" key="2">
    <source>
        <dbReference type="ARBA" id="ARBA00010489"/>
    </source>
</evidence>
<keyword evidence="11" id="KW-1185">Reference proteome</keyword>
<name>A0A1D2MV28_ORCCI</name>
<dbReference type="InterPro" id="IPR037431">
    <property type="entry name" value="REX4_DEDDh_dom"/>
</dbReference>
<evidence type="ECO:0000313" key="11">
    <source>
        <dbReference type="Proteomes" id="UP000094527"/>
    </source>
</evidence>
<dbReference type="STRING" id="48709.A0A1D2MV28"/>
<dbReference type="PANTHER" id="PTHR12801:SF158">
    <property type="entry name" value="RNA EXONUCLEASE 4"/>
    <property type="match status" value="1"/>
</dbReference>
<dbReference type="OrthoDB" id="8191639at2759"/>
<keyword evidence="6 10" id="KW-0269">Exonuclease</keyword>
<dbReference type="InterPro" id="IPR012337">
    <property type="entry name" value="RNaseH-like_sf"/>
</dbReference>
<evidence type="ECO:0000256" key="1">
    <source>
        <dbReference type="ARBA" id="ARBA00004123"/>
    </source>
</evidence>
<dbReference type="EMBL" id="LJIJ01000513">
    <property type="protein sequence ID" value="ODM96674.1"/>
    <property type="molecule type" value="Genomic_DNA"/>
</dbReference>
<dbReference type="GO" id="GO:0003676">
    <property type="term" value="F:nucleic acid binding"/>
    <property type="evidence" value="ECO:0007669"/>
    <property type="project" value="InterPro"/>
</dbReference>
<proteinExistence type="inferred from homology"/>
<evidence type="ECO:0000259" key="9">
    <source>
        <dbReference type="SMART" id="SM00479"/>
    </source>
</evidence>
<evidence type="ECO:0000256" key="4">
    <source>
        <dbReference type="ARBA" id="ARBA00022722"/>
    </source>
</evidence>
<accession>A0A1D2MV28</accession>
<dbReference type="Proteomes" id="UP000094527">
    <property type="component" value="Unassembled WGS sequence"/>
</dbReference>
<evidence type="ECO:0000313" key="10">
    <source>
        <dbReference type="EMBL" id="ODM96674.1"/>
    </source>
</evidence>
<dbReference type="InterPro" id="IPR013520">
    <property type="entry name" value="Ribonucl_H"/>
</dbReference>
<comment type="subcellular location">
    <subcellularLocation>
        <location evidence="1">Nucleus</location>
    </subcellularLocation>
</comment>
<comment type="similarity">
    <text evidence="2">Belongs to the REXO4 family.</text>
</comment>
<dbReference type="InterPro" id="IPR047021">
    <property type="entry name" value="REXO1/3/4-like"/>
</dbReference>
<evidence type="ECO:0000256" key="3">
    <source>
        <dbReference type="ARBA" id="ARBA00016937"/>
    </source>
</evidence>
<feature type="compositionally biased region" description="Basic and acidic residues" evidence="8">
    <location>
        <begin position="50"/>
        <end position="69"/>
    </location>
</feature>
<gene>
    <name evidence="10" type="ORF">Ocin01_10005</name>
</gene>
<keyword evidence="4" id="KW-0540">Nuclease</keyword>
<dbReference type="SMART" id="SM00479">
    <property type="entry name" value="EXOIII"/>
    <property type="match status" value="1"/>
</dbReference>
<sequence length="373" mass="41567">MKVEDQLLTMERKEVEVKRKRGAKTEVVVSSRAPDGQLRGEGVVTRSQAKRIEDSKSKPNPKEEGEIKRKPGAGKVSKPAEKTPAPRKAPSRNRKTVSETKVVAPPPLKRKRGPEPSGTEESVPPKKKAKKDDPPVVAAPKKLPSAGLNEFGFFNYTDNGKLLTPITPAHNEFMLDTGIIALDCEMVGVGPTNESALARISIVNEHGWSLYDKFVKPERPVTNYRTTFSGIREADLINATPFQTVKKEVAGLLDGHILVGHSLKHDFAVLYLAHPEARTRDTAEYFQKLLQSRTPALRTLSMDFLGVSIQQGEHSSIVDAQATMALYKLHQKEWELSVSQENGGVDVWKQVYDQFNLPLVLDQIIFILHIFFY</sequence>
<dbReference type="Pfam" id="PF00929">
    <property type="entry name" value="RNase_T"/>
    <property type="match status" value="1"/>
</dbReference>
<dbReference type="PANTHER" id="PTHR12801">
    <property type="entry name" value="RNA EXONUCLEASE REXO1 / RECO3 FAMILY MEMBER-RELATED"/>
    <property type="match status" value="1"/>
</dbReference>
<dbReference type="GO" id="GO:0006364">
    <property type="term" value="P:rRNA processing"/>
    <property type="evidence" value="ECO:0007669"/>
    <property type="project" value="InterPro"/>
</dbReference>
<feature type="domain" description="Exonuclease" evidence="9">
    <location>
        <begin position="178"/>
        <end position="336"/>
    </location>
</feature>
<evidence type="ECO:0000256" key="7">
    <source>
        <dbReference type="ARBA" id="ARBA00023242"/>
    </source>
</evidence>
<evidence type="ECO:0000256" key="5">
    <source>
        <dbReference type="ARBA" id="ARBA00022801"/>
    </source>
</evidence>
<dbReference type="GO" id="GO:0005634">
    <property type="term" value="C:nucleus"/>
    <property type="evidence" value="ECO:0007669"/>
    <property type="project" value="UniProtKB-SubCell"/>
</dbReference>
<feature type="region of interest" description="Disordered" evidence="8">
    <location>
        <begin position="16"/>
        <end position="141"/>
    </location>
</feature>
<keyword evidence="7" id="KW-0539">Nucleus</keyword>
<organism evidence="10 11">
    <name type="scientific">Orchesella cincta</name>
    <name type="common">Springtail</name>
    <name type="synonym">Podura cincta</name>
    <dbReference type="NCBI Taxonomy" id="48709"/>
    <lineage>
        <taxon>Eukaryota</taxon>
        <taxon>Metazoa</taxon>
        <taxon>Ecdysozoa</taxon>
        <taxon>Arthropoda</taxon>
        <taxon>Hexapoda</taxon>
        <taxon>Collembola</taxon>
        <taxon>Entomobryomorpha</taxon>
        <taxon>Entomobryoidea</taxon>
        <taxon>Orchesellidae</taxon>
        <taxon>Orchesellinae</taxon>
        <taxon>Orchesella</taxon>
    </lineage>
</organism>
<evidence type="ECO:0000256" key="6">
    <source>
        <dbReference type="ARBA" id="ARBA00022839"/>
    </source>
</evidence>
<dbReference type="SUPFAM" id="SSF53098">
    <property type="entry name" value="Ribonuclease H-like"/>
    <property type="match status" value="1"/>
</dbReference>